<dbReference type="PANTHER" id="PTHR43798">
    <property type="entry name" value="MONOACYLGLYCEROL LIPASE"/>
    <property type="match status" value="1"/>
</dbReference>
<dbReference type="GO" id="GO:0016020">
    <property type="term" value="C:membrane"/>
    <property type="evidence" value="ECO:0007669"/>
    <property type="project" value="TreeGrafter"/>
</dbReference>
<organism evidence="2">
    <name type="scientific">freshwater metagenome</name>
    <dbReference type="NCBI Taxonomy" id="449393"/>
    <lineage>
        <taxon>unclassified sequences</taxon>
        <taxon>metagenomes</taxon>
        <taxon>ecological metagenomes</taxon>
    </lineage>
</organism>
<dbReference type="GO" id="GO:0003824">
    <property type="term" value="F:catalytic activity"/>
    <property type="evidence" value="ECO:0007669"/>
    <property type="project" value="InterPro"/>
</dbReference>
<protein>
    <submittedName>
        <fullName evidence="2">Unannotated protein</fullName>
    </submittedName>
</protein>
<dbReference type="PRINTS" id="PR00111">
    <property type="entry name" value="ABHYDROLASE"/>
</dbReference>
<dbReference type="PANTHER" id="PTHR43798:SF24">
    <property type="entry name" value="CIS-3-ALKYL-4-ALKYLOXETAN-2-ONE DECARBOXYLASE"/>
    <property type="match status" value="1"/>
</dbReference>
<dbReference type="AlphaFoldDB" id="A0A6J7CNN2"/>
<evidence type="ECO:0000259" key="1">
    <source>
        <dbReference type="Pfam" id="PF00561"/>
    </source>
</evidence>
<reference evidence="2" key="1">
    <citation type="submission" date="2020-05" db="EMBL/GenBank/DDBJ databases">
        <authorList>
            <person name="Chiriac C."/>
            <person name="Salcher M."/>
            <person name="Ghai R."/>
            <person name="Kavagutti S V."/>
        </authorList>
    </citation>
    <scope>NUCLEOTIDE SEQUENCE</scope>
</reference>
<dbReference type="InterPro" id="IPR000073">
    <property type="entry name" value="AB_hydrolase_1"/>
</dbReference>
<dbReference type="InterPro" id="IPR029058">
    <property type="entry name" value="AB_hydrolase_fold"/>
</dbReference>
<dbReference type="NCBIfam" id="NF002043">
    <property type="entry name" value="PRK00870.1"/>
    <property type="match status" value="1"/>
</dbReference>
<dbReference type="InterPro" id="IPR050266">
    <property type="entry name" value="AB_hydrolase_sf"/>
</dbReference>
<evidence type="ECO:0000313" key="2">
    <source>
        <dbReference type="EMBL" id="CAB4859997.1"/>
    </source>
</evidence>
<proteinExistence type="predicted"/>
<dbReference type="InterPro" id="IPR000639">
    <property type="entry name" value="Epox_hydrolase-like"/>
</dbReference>
<dbReference type="Pfam" id="PF00561">
    <property type="entry name" value="Abhydrolase_1"/>
    <property type="match status" value="1"/>
</dbReference>
<dbReference type="EMBL" id="CAFBLP010000003">
    <property type="protein sequence ID" value="CAB4859997.1"/>
    <property type="molecule type" value="Genomic_DNA"/>
</dbReference>
<dbReference type="SUPFAM" id="SSF53474">
    <property type="entry name" value="alpha/beta-Hydrolases"/>
    <property type="match status" value="1"/>
</dbReference>
<name>A0A6J7CNN2_9ZZZZ</name>
<dbReference type="PRINTS" id="PR00412">
    <property type="entry name" value="EPOXHYDRLASE"/>
</dbReference>
<accession>A0A6J7CNN2</accession>
<gene>
    <name evidence="2" type="ORF">UFOPK3376_00202</name>
</gene>
<dbReference type="Gene3D" id="3.40.50.1820">
    <property type="entry name" value="alpha/beta hydrolase"/>
    <property type="match status" value="1"/>
</dbReference>
<feature type="domain" description="AB hydrolase-1" evidence="1">
    <location>
        <begin position="48"/>
        <end position="164"/>
    </location>
</feature>
<sequence length="309" mass="34187">MKVLRTPDERFDNLPDYDFEPHYRNVTAHDGTVLRYHFIDEGPADAAPVILLHGNPSWSYLHRHMIRGLAALGHRVIALDLMGMGRSDKPDDRKFYTLARHVDWMGQWLDAENLTNATLYCQDWGGTLGLNVLREHPNRFARVIASNTGVPVGEGVNKFMSNWLAFSQASTELPVGTLIAGGVTRPMSPAEQLAYDAPFPDGTYQASPLEFPLLIPLQPDNPGVPDCQATWAFLETWNKPFLTVFGSADAIAYKPGAHLKFQKLVPGAQGQPHQVIDGANHFIQEDAPDELVAIIDAFINADTTYGDPS</sequence>